<dbReference type="Pfam" id="PF09802">
    <property type="entry name" value="Sec66"/>
    <property type="match status" value="1"/>
</dbReference>
<reference evidence="2" key="1">
    <citation type="submission" date="2020-05" db="EMBL/GenBank/DDBJ databases">
        <title>Phylogenomic resolution of chytrid fungi.</title>
        <authorList>
            <person name="Stajich J.E."/>
            <person name="Amses K."/>
            <person name="Simmons R."/>
            <person name="Seto K."/>
            <person name="Myers J."/>
            <person name="Bonds A."/>
            <person name="Quandt C.A."/>
            <person name="Barry K."/>
            <person name="Liu P."/>
            <person name="Grigoriev I."/>
            <person name="Longcore J.E."/>
            <person name="James T.Y."/>
        </authorList>
    </citation>
    <scope>NUCLEOTIDE SEQUENCE</scope>
    <source>
        <strain evidence="2">JEL0513</strain>
    </source>
</reference>
<accession>A0AAD5XI80</accession>
<dbReference type="InterPro" id="IPR018624">
    <property type="entry name" value="Sec66"/>
</dbReference>
<gene>
    <name evidence="2" type="primary">SEC66</name>
    <name evidence="2" type="ORF">HK100_008440</name>
</gene>
<dbReference type="EMBL" id="JADGJH010000041">
    <property type="protein sequence ID" value="KAJ3140901.1"/>
    <property type="molecule type" value="Genomic_DNA"/>
</dbReference>
<organism evidence="2 3">
    <name type="scientific">Physocladia obscura</name>
    <dbReference type="NCBI Taxonomy" id="109957"/>
    <lineage>
        <taxon>Eukaryota</taxon>
        <taxon>Fungi</taxon>
        <taxon>Fungi incertae sedis</taxon>
        <taxon>Chytridiomycota</taxon>
        <taxon>Chytridiomycota incertae sedis</taxon>
        <taxon>Chytridiomycetes</taxon>
        <taxon>Chytridiales</taxon>
        <taxon>Chytriomycetaceae</taxon>
        <taxon>Physocladia</taxon>
    </lineage>
</organism>
<evidence type="ECO:0000313" key="2">
    <source>
        <dbReference type="EMBL" id="KAJ3140901.1"/>
    </source>
</evidence>
<dbReference type="PANTHER" id="PTHR28229">
    <property type="entry name" value="TRANSLOCATION PROTEIN SEC66"/>
    <property type="match status" value="1"/>
</dbReference>
<name>A0AAD5XI80_9FUNG</name>
<sequence>MASTYFADHMPRRQYAELSEMYSLADPDGHKILLQALMRRAMLDVQRIMQIREEKPQLQNLVRSGVVGDAMMENITRAEKELDQEVQELVTEAELYKTGWGQTIFQEAGQMLQLQAQAQAQKQAQQQKPKSANPAPAPVPAAAAEKPKESKKQPSLPLEVASKPPPARVRSKSPPAAAPTLDSDPDDLPELVTEEELQRRADEMAAQLLREEAATPSSANKKKNKSGKKRK</sequence>
<feature type="region of interest" description="Disordered" evidence="1">
    <location>
        <begin position="119"/>
        <end position="231"/>
    </location>
</feature>
<feature type="compositionally biased region" description="Basic residues" evidence="1">
    <location>
        <begin position="220"/>
        <end position="231"/>
    </location>
</feature>
<dbReference type="Proteomes" id="UP001211907">
    <property type="component" value="Unassembled WGS sequence"/>
</dbReference>
<dbReference type="PANTHER" id="PTHR28229:SF1">
    <property type="entry name" value="TRANSLOCATION PROTEIN SEC66"/>
    <property type="match status" value="1"/>
</dbReference>
<dbReference type="GO" id="GO:0031204">
    <property type="term" value="P:post-translational protein targeting to membrane, translocation"/>
    <property type="evidence" value="ECO:0007669"/>
    <property type="project" value="InterPro"/>
</dbReference>
<protein>
    <submittedName>
        <fullName evidence="2">Translocation protein S66</fullName>
    </submittedName>
</protein>
<feature type="compositionally biased region" description="Basic and acidic residues" evidence="1">
    <location>
        <begin position="196"/>
        <end position="213"/>
    </location>
</feature>
<dbReference type="GO" id="GO:0031207">
    <property type="term" value="C:Sec62/Sec63 complex"/>
    <property type="evidence" value="ECO:0007669"/>
    <property type="project" value="InterPro"/>
</dbReference>
<keyword evidence="3" id="KW-1185">Reference proteome</keyword>
<comment type="caution">
    <text evidence="2">The sequence shown here is derived from an EMBL/GenBank/DDBJ whole genome shotgun (WGS) entry which is preliminary data.</text>
</comment>
<feature type="compositionally biased region" description="Acidic residues" evidence="1">
    <location>
        <begin position="183"/>
        <end position="195"/>
    </location>
</feature>
<evidence type="ECO:0000256" key="1">
    <source>
        <dbReference type="SAM" id="MobiDB-lite"/>
    </source>
</evidence>
<dbReference type="AlphaFoldDB" id="A0AAD5XI80"/>
<feature type="compositionally biased region" description="Low complexity" evidence="1">
    <location>
        <begin position="119"/>
        <end position="144"/>
    </location>
</feature>
<evidence type="ECO:0000313" key="3">
    <source>
        <dbReference type="Proteomes" id="UP001211907"/>
    </source>
</evidence>
<proteinExistence type="predicted"/>